<keyword evidence="5" id="KW-0598">Phosphotransferase system</keyword>
<evidence type="ECO:0000313" key="9">
    <source>
        <dbReference type="EMBL" id="RKR72791.1"/>
    </source>
</evidence>
<dbReference type="CDD" id="cd00211">
    <property type="entry name" value="PTS_IIA_fru"/>
    <property type="match status" value="1"/>
</dbReference>
<dbReference type="GO" id="GO:0009401">
    <property type="term" value="P:phosphoenolpyruvate-dependent sugar phosphotransferase system"/>
    <property type="evidence" value="ECO:0007669"/>
    <property type="project" value="UniProtKB-KW"/>
</dbReference>
<dbReference type="Pfam" id="PF00359">
    <property type="entry name" value="PTS_EIIA_2"/>
    <property type="match status" value="1"/>
</dbReference>
<gene>
    <name evidence="9" type="ORF">DES31_0956</name>
</gene>
<dbReference type="PRINTS" id="PR00107">
    <property type="entry name" value="PHOSPHOCPHPR"/>
</dbReference>
<dbReference type="EMBL" id="RBJC01000005">
    <property type="protein sequence ID" value="RKR72791.1"/>
    <property type="molecule type" value="Genomic_DNA"/>
</dbReference>
<dbReference type="GO" id="GO:0005886">
    <property type="term" value="C:plasma membrane"/>
    <property type="evidence" value="ECO:0007669"/>
    <property type="project" value="TreeGrafter"/>
</dbReference>
<evidence type="ECO:0000259" key="7">
    <source>
        <dbReference type="PROSITE" id="PS51094"/>
    </source>
</evidence>
<sequence>MLSLSADNIQLNQYAKNKREAIHLIAHRLVQYGNVESGYESGMVDRESQISTFLGNGIAIPHGTLDTRDLVKKTGVQIIQFPQGVEWGEGNIAYIVIGIAAKSDEHLSILRQLTSILNDEGITQRLAKINDINEFIALFNGSKVLPIIDTDLITFNKNTTSLITLSALNAGKLEEKGYVNTKFIQSVIATQPLKIADNLFVIDSEDGNQANGIAVIRDKENKILITFSHTDQDLESQWKKLLDKEIRKQLFTFEKKSQFVEFFTEKDTSQAVSSKDKIANSHSLEKTCTIHNQHGLHIRNGAILVNLIKAYNVKVKAQNIDTESPFVNAESLMNILSLGVQKGQHLRFVATGKEAQVVLDEIGKAIENGLGEE</sequence>
<evidence type="ECO:0000256" key="5">
    <source>
        <dbReference type="ARBA" id="ARBA00022683"/>
    </source>
</evidence>
<dbReference type="NCBIfam" id="NF008319">
    <property type="entry name" value="PRK11109.1"/>
    <property type="match status" value="1"/>
</dbReference>
<keyword evidence="4" id="KW-0808">Transferase</keyword>
<dbReference type="GO" id="GO:0016301">
    <property type="term" value="F:kinase activity"/>
    <property type="evidence" value="ECO:0007669"/>
    <property type="project" value="UniProtKB-KW"/>
</dbReference>
<feature type="domain" description="PTS EIIA type-2" evidence="7">
    <location>
        <begin position="2"/>
        <end position="142"/>
    </location>
</feature>
<evidence type="ECO:0000256" key="2">
    <source>
        <dbReference type="ARBA" id="ARBA00022553"/>
    </source>
</evidence>
<comment type="caution">
    <text evidence="9">The sequence shown here is derived from an EMBL/GenBank/DDBJ whole genome shotgun (WGS) entry which is preliminary data.</text>
</comment>
<dbReference type="InterPro" id="IPR000032">
    <property type="entry name" value="HPr-like"/>
</dbReference>
<dbReference type="NCBIfam" id="TIGR01003">
    <property type="entry name" value="PTS_HPr_family"/>
    <property type="match status" value="1"/>
</dbReference>
<feature type="domain" description="HPr" evidence="8">
    <location>
        <begin position="283"/>
        <end position="373"/>
    </location>
</feature>
<dbReference type="SUPFAM" id="SSF55594">
    <property type="entry name" value="HPr-like"/>
    <property type="match status" value="1"/>
</dbReference>
<dbReference type="Gene3D" id="3.30.1340.10">
    <property type="entry name" value="HPr-like"/>
    <property type="match status" value="1"/>
</dbReference>
<dbReference type="Gene3D" id="3.40.930.10">
    <property type="entry name" value="Mannitol-specific EII, Chain A"/>
    <property type="match status" value="1"/>
</dbReference>
<evidence type="ECO:0000256" key="6">
    <source>
        <dbReference type="ARBA" id="ARBA00022777"/>
    </source>
</evidence>
<dbReference type="SUPFAM" id="SSF55804">
    <property type="entry name" value="Phoshotransferase/anion transport protein"/>
    <property type="match status" value="2"/>
</dbReference>
<evidence type="ECO:0000256" key="3">
    <source>
        <dbReference type="ARBA" id="ARBA00022597"/>
    </source>
</evidence>
<dbReference type="InterPro" id="IPR050893">
    <property type="entry name" value="Sugar_PTS"/>
</dbReference>
<dbReference type="PROSITE" id="PS51094">
    <property type="entry name" value="PTS_EIIA_TYPE_2"/>
    <property type="match status" value="1"/>
</dbReference>
<name>A0A420XHL2_9PAST</name>
<keyword evidence="10" id="KW-1185">Reference proteome</keyword>
<dbReference type="PROSITE" id="PS51350">
    <property type="entry name" value="PTS_HPR_DOM"/>
    <property type="match status" value="1"/>
</dbReference>
<evidence type="ECO:0000256" key="1">
    <source>
        <dbReference type="ARBA" id="ARBA00022448"/>
    </source>
</evidence>
<dbReference type="PANTHER" id="PTHR30181:SF3">
    <property type="entry name" value="MULTIPHOSPHORYL TRANSFER PROTEIN"/>
    <property type="match status" value="1"/>
</dbReference>
<reference evidence="9 10" key="1">
    <citation type="submission" date="2018-10" db="EMBL/GenBank/DDBJ databases">
        <title>Genomic Encyclopedia of Type Strains, Phase IV (KMG-IV): sequencing the most valuable type-strain genomes for metagenomic binning, comparative biology and taxonomic classification.</title>
        <authorList>
            <person name="Goeker M."/>
        </authorList>
    </citation>
    <scope>NUCLEOTIDE SEQUENCE [LARGE SCALE GENOMIC DNA]</scope>
    <source>
        <strain evidence="9 10">DSM 23800</strain>
    </source>
</reference>
<proteinExistence type="predicted"/>
<dbReference type="InterPro" id="IPR016152">
    <property type="entry name" value="PTrfase/Anion_transptr"/>
</dbReference>
<evidence type="ECO:0000259" key="8">
    <source>
        <dbReference type="PROSITE" id="PS51350"/>
    </source>
</evidence>
<evidence type="ECO:0000256" key="4">
    <source>
        <dbReference type="ARBA" id="ARBA00022679"/>
    </source>
</evidence>
<dbReference type="AlphaFoldDB" id="A0A420XHL2"/>
<dbReference type="PANTHER" id="PTHR30181">
    <property type="entry name" value="MANNITOL PERMEASE IIC COMPONENT"/>
    <property type="match status" value="1"/>
</dbReference>
<dbReference type="InterPro" id="IPR035895">
    <property type="entry name" value="HPr-like_sf"/>
</dbReference>
<dbReference type="InterPro" id="IPR002178">
    <property type="entry name" value="PTS_EIIA_type-2_dom"/>
</dbReference>
<dbReference type="Pfam" id="PF00381">
    <property type="entry name" value="PTS-HPr"/>
    <property type="match status" value="1"/>
</dbReference>
<protein>
    <submittedName>
        <fullName evidence="9">Phosphocarrier protein HPr /PTS system D-fructose-specific IIA component (F1P-forming) (Frc family)</fullName>
    </submittedName>
</protein>
<keyword evidence="1" id="KW-0813">Transport</keyword>
<dbReference type="OrthoDB" id="1640042at2"/>
<keyword evidence="3" id="KW-0762">Sugar transport</keyword>
<keyword evidence="2" id="KW-0597">Phosphoprotein</keyword>
<organism evidence="9 10">
    <name type="scientific">Otariodibacter oris</name>
    <dbReference type="NCBI Taxonomy" id="1032623"/>
    <lineage>
        <taxon>Bacteria</taxon>
        <taxon>Pseudomonadati</taxon>
        <taxon>Pseudomonadota</taxon>
        <taxon>Gammaproteobacteria</taxon>
        <taxon>Pasteurellales</taxon>
        <taxon>Pasteurellaceae</taxon>
        <taxon>Otariodibacter</taxon>
    </lineage>
</organism>
<dbReference type="RefSeq" id="WP_121122572.1">
    <property type="nucleotide sequence ID" value="NZ_CP016604.1"/>
</dbReference>
<evidence type="ECO:0000313" key="10">
    <source>
        <dbReference type="Proteomes" id="UP000280099"/>
    </source>
</evidence>
<dbReference type="Proteomes" id="UP000280099">
    <property type="component" value="Unassembled WGS sequence"/>
</dbReference>
<keyword evidence="6" id="KW-0418">Kinase</keyword>
<accession>A0A420XHL2</accession>
<dbReference type="GO" id="GO:0090563">
    <property type="term" value="F:protein-phosphocysteine-sugar phosphotransferase activity"/>
    <property type="evidence" value="ECO:0007669"/>
    <property type="project" value="TreeGrafter"/>
</dbReference>
<dbReference type="PROSITE" id="PS00372">
    <property type="entry name" value="PTS_EIIA_TYPE_2_HIS"/>
    <property type="match status" value="1"/>
</dbReference>